<evidence type="ECO:0000313" key="1">
    <source>
        <dbReference type="EMBL" id="MDQ7176961.1"/>
    </source>
</evidence>
<dbReference type="EMBL" id="JAVGJF010000608">
    <property type="protein sequence ID" value="MDQ7176961.1"/>
    <property type="molecule type" value="Genomic_DNA"/>
</dbReference>
<name>A0ABD5B020_STACR</name>
<gene>
    <name evidence="1" type="ORF">RCF65_13485</name>
</gene>
<proteinExistence type="predicted"/>
<evidence type="ECO:0000313" key="2">
    <source>
        <dbReference type="Proteomes" id="UP001240157"/>
    </source>
</evidence>
<protein>
    <submittedName>
        <fullName evidence="1">Isochorismate synthase</fullName>
    </submittedName>
</protein>
<comment type="caution">
    <text evidence="1">The sequence shown here is derived from an EMBL/GenBank/DDBJ whole genome shotgun (WGS) entry which is preliminary data.</text>
</comment>
<dbReference type="AlphaFoldDB" id="A0ABD5B020"/>
<reference evidence="1 2" key="1">
    <citation type="submission" date="2023-08" db="EMBL/GenBank/DDBJ databases">
        <title>Whole genome sequencing of Staphylococcus chromogenes NNSch 2386.</title>
        <authorList>
            <person name="Kropotov V.S."/>
            <person name="Boriskina E.V."/>
            <person name="Gordinskaya N.A."/>
            <person name="Shkurkina I.S."/>
            <person name="Kryazhev D.V."/>
            <person name="Alekseeva A.E."/>
            <person name="Makhova M.A."/>
        </authorList>
    </citation>
    <scope>NUCLEOTIDE SEQUENCE [LARGE SCALE GENOMIC DNA]</scope>
    <source>
        <strain evidence="1 2">NNSch 2386</strain>
    </source>
</reference>
<dbReference type="Proteomes" id="UP001240157">
    <property type="component" value="Unassembled WGS sequence"/>
</dbReference>
<sequence>MDVNVDEQAIVDKLYESTKDWVSVEVELNKTMKPSVLFHLTEKDAGDRFYMRLNDNYSSYFGYHAIHRFKNDFENKQSIFKDWEKLKNNIELIHPHNKYHHLR</sequence>
<organism evidence="1 2">
    <name type="scientific">Staphylococcus chromogenes</name>
    <name type="common">Staphylococcus hyicus subsp. chromogenes</name>
    <dbReference type="NCBI Taxonomy" id="46126"/>
    <lineage>
        <taxon>Bacteria</taxon>
        <taxon>Bacillati</taxon>
        <taxon>Bacillota</taxon>
        <taxon>Bacilli</taxon>
        <taxon>Bacillales</taxon>
        <taxon>Staphylococcaceae</taxon>
        <taxon>Staphylococcus</taxon>
    </lineage>
</organism>
<feature type="non-terminal residue" evidence="1">
    <location>
        <position position="103"/>
    </location>
</feature>
<accession>A0ABD5B020</accession>